<dbReference type="OrthoDB" id="408631at2759"/>
<dbReference type="GeneID" id="103064023"/>
<evidence type="ECO:0000313" key="4">
    <source>
        <dbReference type="RefSeq" id="XP_025033087.1"/>
    </source>
</evidence>
<dbReference type="AlphaFoldDB" id="A0A9F5J5H3"/>
<feature type="domain" description="Alpha/beta hydrolase fold-3" evidence="2">
    <location>
        <begin position="199"/>
        <end position="261"/>
    </location>
</feature>
<feature type="domain" description="Alpha/beta hydrolase fold-3" evidence="2">
    <location>
        <begin position="3"/>
        <end position="142"/>
    </location>
</feature>
<gene>
    <name evidence="4" type="primary">LOC103064023</name>
</gene>
<dbReference type="InterPro" id="IPR013094">
    <property type="entry name" value="AB_hydrolase_3"/>
</dbReference>
<evidence type="ECO:0000313" key="3">
    <source>
        <dbReference type="Proteomes" id="UP000695026"/>
    </source>
</evidence>
<keyword evidence="3" id="KW-1185">Reference proteome</keyword>
<proteinExistence type="predicted"/>
<evidence type="ECO:0000259" key="2">
    <source>
        <dbReference type="Pfam" id="PF07859"/>
    </source>
</evidence>
<dbReference type="Pfam" id="PF07859">
    <property type="entry name" value="Abhydrolase_3"/>
    <property type="match status" value="2"/>
</dbReference>
<dbReference type="GO" id="GO:0016787">
    <property type="term" value="F:hydrolase activity"/>
    <property type="evidence" value="ECO:0007669"/>
    <property type="project" value="UniProtKB-KW"/>
</dbReference>
<organism evidence="3 4">
    <name type="scientific">Python bivittatus</name>
    <name type="common">Burmese python</name>
    <name type="synonym">Python molurus bivittatus</name>
    <dbReference type="NCBI Taxonomy" id="176946"/>
    <lineage>
        <taxon>Eukaryota</taxon>
        <taxon>Metazoa</taxon>
        <taxon>Chordata</taxon>
        <taxon>Craniata</taxon>
        <taxon>Vertebrata</taxon>
        <taxon>Euteleostomi</taxon>
        <taxon>Lepidosauria</taxon>
        <taxon>Squamata</taxon>
        <taxon>Bifurcata</taxon>
        <taxon>Unidentata</taxon>
        <taxon>Episquamata</taxon>
        <taxon>Toxicofera</taxon>
        <taxon>Serpentes</taxon>
        <taxon>Henophidia</taxon>
        <taxon>Pythonidae</taxon>
        <taxon>Python</taxon>
    </lineage>
</organism>
<evidence type="ECO:0000256" key="1">
    <source>
        <dbReference type="ARBA" id="ARBA00022801"/>
    </source>
</evidence>
<name>A0A9F5J5H3_PYTBI</name>
<dbReference type="PANTHER" id="PTHR48081">
    <property type="entry name" value="AB HYDROLASE SUPERFAMILY PROTEIN C4A8.06C"/>
    <property type="match status" value="1"/>
</dbReference>
<reference evidence="4" key="1">
    <citation type="submission" date="2025-08" db="UniProtKB">
        <authorList>
            <consortium name="RefSeq"/>
        </authorList>
    </citation>
    <scope>IDENTIFICATION</scope>
    <source>
        <tissue evidence="4">Liver</tissue>
    </source>
</reference>
<protein>
    <submittedName>
        <fullName evidence="4">Arylacetamide deacetylase-like 3</fullName>
    </submittedName>
</protein>
<keyword evidence="1" id="KW-0378">Hydrolase</keyword>
<dbReference type="SUPFAM" id="SSF53474">
    <property type="entry name" value="alpha/beta-Hydrolases"/>
    <property type="match status" value="1"/>
</dbReference>
<sequence length="285" mass="32645">MDLYENVCSKIAQRSNSVLVSVGVSLLWLCSYRLAPEHPFPAQWEDCLTATLHFMKHAEDHGVDPSQIIIGGDSAGGNYATVVAQKLTEQPDLPKLCAQMLIYPYLQAMDFNLPSYQQNSAMPLLLRQNMLYYALQYINRDSSLLEDVAKGSHVPYEMRLKYGKWLDADNIPEKFKRRGYKRIPLAPFKRDIYDQLAIILQPSFSPLFAEDSVIQQLPETCIVSCEYDIFRDDSLLYKQLLEQHSVKVTWFHAEKGFHGVLNIFDFGFSDGLEIMDKTVEFLKGL</sequence>
<dbReference type="Proteomes" id="UP000695026">
    <property type="component" value="Unplaced"/>
</dbReference>
<dbReference type="PANTHER" id="PTHR48081:SF32">
    <property type="entry name" value="ALPHA_BETA HYDROLASE FOLD-3 DOMAIN-CONTAINING PROTEIN"/>
    <property type="match status" value="1"/>
</dbReference>
<dbReference type="Gene3D" id="3.40.50.1820">
    <property type="entry name" value="alpha/beta hydrolase"/>
    <property type="match status" value="1"/>
</dbReference>
<dbReference type="InterPro" id="IPR029058">
    <property type="entry name" value="AB_hydrolase_fold"/>
</dbReference>
<dbReference type="KEGG" id="pbi:103064023"/>
<dbReference type="OMA" id="HPWKLRA"/>
<dbReference type="InterPro" id="IPR050300">
    <property type="entry name" value="GDXG_lipolytic_enzyme"/>
</dbReference>
<dbReference type="RefSeq" id="XP_025033087.1">
    <property type="nucleotide sequence ID" value="XM_025177319.1"/>
</dbReference>
<accession>A0A9F5J5H3</accession>